<dbReference type="Proteomes" id="UP000703720">
    <property type="component" value="Unassembled WGS sequence"/>
</dbReference>
<keyword evidence="2" id="KW-0812">Transmembrane</keyword>
<feature type="transmembrane region" description="Helical" evidence="2">
    <location>
        <begin position="24"/>
        <end position="45"/>
    </location>
</feature>
<reference evidence="3 4" key="1">
    <citation type="submission" date="2021-03" db="EMBL/GenBank/DDBJ databases">
        <title>Sequencing the genomes of 1000 actinobacteria strains.</title>
        <authorList>
            <person name="Klenk H.-P."/>
        </authorList>
    </citation>
    <scope>NUCLEOTIDE SEQUENCE [LARGE SCALE GENOMIC DNA]</scope>
    <source>
        <strain evidence="3 4">DSM 13468</strain>
    </source>
</reference>
<feature type="transmembrane region" description="Helical" evidence="2">
    <location>
        <begin position="184"/>
        <end position="207"/>
    </location>
</feature>
<gene>
    <name evidence="3" type="ORF">JOF42_002422</name>
</gene>
<keyword evidence="2" id="KW-0472">Membrane</keyword>
<protein>
    <submittedName>
        <fullName evidence="3">Uncharacterized protein</fullName>
    </submittedName>
</protein>
<sequence>MLITLGVISMDDAAALAQSRQGHVLALVAVGAGIAATLLCSLLGIGSDITGVIVSATAGIPAVIGLVGTRARRDRSADLRRLQHGELRRPVSSVVLLLAVSILAVDSALGVLIVAIVPPDAPAGVGWLVVLAIFVASFLMATYASHYLGPRPYAMASVAVLGMVAARVVILVVTLSSIGAPDAIPFYLEGLVLHVFTLGAVLLGVFVGRRRHTRFVAEKAARLESEIRLDAPSDARTQEPPRARTRIPRSRLRSASLGAPLRRRRRGRNESG</sequence>
<feature type="transmembrane region" description="Helical" evidence="2">
    <location>
        <begin position="51"/>
        <end position="69"/>
    </location>
</feature>
<feature type="transmembrane region" description="Helical" evidence="2">
    <location>
        <begin position="90"/>
        <end position="117"/>
    </location>
</feature>
<feature type="transmembrane region" description="Helical" evidence="2">
    <location>
        <begin position="153"/>
        <end position="178"/>
    </location>
</feature>
<feature type="compositionally biased region" description="Basic and acidic residues" evidence="1">
    <location>
        <begin position="230"/>
        <end position="242"/>
    </location>
</feature>
<name>A0ABS4WRT5_9MICO</name>
<proteinExistence type="predicted"/>
<dbReference type="EMBL" id="JAGIOA010000001">
    <property type="protein sequence ID" value="MBP2378927.1"/>
    <property type="molecule type" value="Genomic_DNA"/>
</dbReference>
<feature type="region of interest" description="Disordered" evidence="1">
    <location>
        <begin position="230"/>
        <end position="272"/>
    </location>
</feature>
<feature type="transmembrane region" description="Helical" evidence="2">
    <location>
        <begin position="123"/>
        <end position="141"/>
    </location>
</feature>
<keyword evidence="2" id="KW-1133">Transmembrane helix</keyword>
<accession>A0ABS4WRT5</accession>
<evidence type="ECO:0000313" key="4">
    <source>
        <dbReference type="Proteomes" id="UP000703720"/>
    </source>
</evidence>
<organism evidence="3 4">
    <name type="scientific">Microbacterium phyllosphaerae</name>
    <dbReference type="NCBI Taxonomy" id="124798"/>
    <lineage>
        <taxon>Bacteria</taxon>
        <taxon>Bacillati</taxon>
        <taxon>Actinomycetota</taxon>
        <taxon>Actinomycetes</taxon>
        <taxon>Micrococcales</taxon>
        <taxon>Microbacteriaceae</taxon>
        <taxon>Microbacterium</taxon>
    </lineage>
</organism>
<evidence type="ECO:0000256" key="2">
    <source>
        <dbReference type="SAM" id="Phobius"/>
    </source>
</evidence>
<comment type="caution">
    <text evidence="3">The sequence shown here is derived from an EMBL/GenBank/DDBJ whole genome shotgun (WGS) entry which is preliminary data.</text>
</comment>
<feature type="compositionally biased region" description="Basic residues" evidence="1">
    <location>
        <begin position="261"/>
        <end position="272"/>
    </location>
</feature>
<keyword evidence="4" id="KW-1185">Reference proteome</keyword>
<feature type="compositionally biased region" description="Basic residues" evidence="1">
    <location>
        <begin position="243"/>
        <end position="252"/>
    </location>
</feature>
<evidence type="ECO:0000256" key="1">
    <source>
        <dbReference type="SAM" id="MobiDB-lite"/>
    </source>
</evidence>
<evidence type="ECO:0000313" key="3">
    <source>
        <dbReference type="EMBL" id="MBP2378927.1"/>
    </source>
</evidence>
<dbReference type="RefSeq" id="WP_210098079.1">
    <property type="nucleotide sequence ID" value="NZ_BAAAIO010000003.1"/>
</dbReference>